<dbReference type="SUPFAM" id="SSF55874">
    <property type="entry name" value="ATPase domain of HSP90 chaperone/DNA topoisomerase II/histidine kinase"/>
    <property type="match status" value="1"/>
</dbReference>
<protein>
    <submittedName>
        <fullName evidence="7">PAS domain-containing protein</fullName>
    </submittedName>
</protein>
<evidence type="ECO:0000256" key="2">
    <source>
        <dbReference type="ARBA" id="ARBA00022643"/>
    </source>
</evidence>
<keyword evidence="1" id="KW-0285">Flavoprotein</keyword>
<dbReference type="PANTHER" id="PTHR47429">
    <property type="entry name" value="PROTEIN TWIN LOV 1"/>
    <property type="match status" value="1"/>
</dbReference>
<dbReference type="SMART" id="SM00091">
    <property type="entry name" value="PAS"/>
    <property type="match status" value="2"/>
</dbReference>
<organism evidence="7 8">
    <name type="scientific">Halolamina salina</name>
    <dbReference type="NCBI Taxonomy" id="1220023"/>
    <lineage>
        <taxon>Archaea</taxon>
        <taxon>Methanobacteriati</taxon>
        <taxon>Methanobacteriota</taxon>
        <taxon>Stenosarchaea group</taxon>
        <taxon>Halobacteria</taxon>
        <taxon>Halobacteriales</taxon>
        <taxon>Haloferacaceae</taxon>
    </lineage>
</organism>
<keyword evidence="8" id="KW-1185">Reference proteome</keyword>
<dbReference type="RefSeq" id="WP_379731481.1">
    <property type="nucleotide sequence ID" value="NZ_JBHSWZ010000097.1"/>
</dbReference>
<dbReference type="Pfam" id="PF00989">
    <property type="entry name" value="PAS"/>
    <property type="match status" value="1"/>
</dbReference>
<evidence type="ECO:0000259" key="6">
    <source>
        <dbReference type="PROSITE" id="PS50113"/>
    </source>
</evidence>
<evidence type="ECO:0000313" key="7">
    <source>
        <dbReference type="EMBL" id="MFD1526229.1"/>
    </source>
</evidence>
<feature type="domain" description="PAS" evidence="5">
    <location>
        <begin position="257"/>
        <end position="330"/>
    </location>
</feature>
<comment type="caution">
    <text evidence="7">The sequence shown here is derived from an EMBL/GenBank/DDBJ whole genome shotgun (WGS) entry which is preliminary data.</text>
</comment>
<gene>
    <name evidence="7" type="ORF">ACFR9S_07925</name>
</gene>
<dbReference type="PANTHER" id="PTHR47429:SF2">
    <property type="entry name" value="PROTEIN TWIN LOV 1"/>
    <property type="match status" value="1"/>
</dbReference>
<proteinExistence type="predicted"/>
<dbReference type="InterPro" id="IPR003594">
    <property type="entry name" value="HATPase_dom"/>
</dbReference>
<dbReference type="Proteomes" id="UP001597111">
    <property type="component" value="Unassembled WGS sequence"/>
</dbReference>
<dbReference type="InterPro" id="IPR013767">
    <property type="entry name" value="PAS_fold"/>
</dbReference>
<accession>A0ABD6B5N8</accession>
<dbReference type="Gene3D" id="3.30.565.10">
    <property type="entry name" value="Histidine kinase-like ATPase, C-terminal domain"/>
    <property type="match status" value="1"/>
</dbReference>
<dbReference type="Pfam" id="PF02518">
    <property type="entry name" value="HATPase_c"/>
    <property type="match status" value="1"/>
</dbReference>
<evidence type="ECO:0000256" key="3">
    <source>
        <dbReference type="ARBA" id="ARBA00022991"/>
    </source>
</evidence>
<dbReference type="InterPro" id="IPR035965">
    <property type="entry name" value="PAS-like_dom_sf"/>
</dbReference>
<evidence type="ECO:0000313" key="8">
    <source>
        <dbReference type="Proteomes" id="UP001597111"/>
    </source>
</evidence>
<dbReference type="Gene3D" id="3.30.450.20">
    <property type="entry name" value="PAS domain"/>
    <property type="match status" value="2"/>
</dbReference>
<dbReference type="InterPro" id="IPR001610">
    <property type="entry name" value="PAC"/>
</dbReference>
<feature type="region of interest" description="Disordered" evidence="4">
    <location>
        <begin position="81"/>
        <end position="101"/>
    </location>
</feature>
<keyword evidence="3" id="KW-0157">Chromophore</keyword>
<dbReference type="CDD" id="cd00130">
    <property type="entry name" value="PAS"/>
    <property type="match status" value="2"/>
</dbReference>
<dbReference type="SUPFAM" id="SSF55785">
    <property type="entry name" value="PYP-like sensor domain (PAS domain)"/>
    <property type="match status" value="2"/>
</dbReference>
<feature type="domain" description="PAC" evidence="6">
    <location>
        <begin position="331"/>
        <end position="385"/>
    </location>
</feature>
<dbReference type="InterPro" id="IPR000014">
    <property type="entry name" value="PAS"/>
</dbReference>
<keyword evidence="2" id="KW-0288">FMN</keyword>
<name>A0ABD6B5N8_9EURY</name>
<dbReference type="InterPro" id="IPR036890">
    <property type="entry name" value="HATPase_C_sf"/>
</dbReference>
<dbReference type="Pfam" id="PF13426">
    <property type="entry name" value="PAS_9"/>
    <property type="match status" value="1"/>
</dbReference>
<sequence length="597" mass="65864">MYESRDRTDTVLLVMASGRDRDLLSDRLETGGGYEVLTPTESATLPAYDACLIDGDSLEQYEDALRQRKRDADAYLPHLLLDGADTEPPQPSASEDPIDDPLIDDVLSRPVDEGTLVRRIENLLATRRASVALADRELQYRQLVELTPQAVLLVDDGRIVYANAAAVELFDAASTELRGEHVTRFVDEAGETALTALLDAVPPAGEGASEFIDVRFETVDGRHIDGEAAGIRVSYRDTEVVQLLVRDQTDARRREDRLQLFGRAVEAANHGITVADVRADDEPLIFANAGFTRITGYPLGEVLGRNCRFLQGENTDQSTVDRLRAAIDAGEPASEDLLNYRRDGTPFWNRLDLVPIHDDDGELSYYLGLQRDITEQIQNEQRLAVLDRILRHNVRNKTNVIRGYAETIAQGEADPVTAAERIVDAADELYTISEQVREFDTVVRNTEESIDVVQLDAVVGEGVAALREEFPGADVQFRASGSVAVHANPTLRAALQNLLYQLGDADQPAAEITLVGEGTDVRLEVRDRGGAIPPEELELVSARSETPLEHLQGLELWLLRWAVEQSGGEFTLGDADGDPLIRMRFPAADREPPLRDS</sequence>
<dbReference type="NCBIfam" id="TIGR00229">
    <property type="entry name" value="sensory_box"/>
    <property type="match status" value="2"/>
</dbReference>
<evidence type="ECO:0000259" key="5">
    <source>
        <dbReference type="PROSITE" id="PS50112"/>
    </source>
</evidence>
<reference evidence="7 8" key="1">
    <citation type="journal article" date="2019" name="Int. J. Syst. Evol. Microbiol.">
        <title>The Global Catalogue of Microorganisms (GCM) 10K type strain sequencing project: providing services to taxonomists for standard genome sequencing and annotation.</title>
        <authorList>
            <consortium name="The Broad Institute Genomics Platform"/>
            <consortium name="The Broad Institute Genome Sequencing Center for Infectious Disease"/>
            <person name="Wu L."/>
            <person name="Ma J."/>
        </authorList>
    </citation>
    <scope>NUCLEOTIDE SEQUENCE [LARGE SCALE GENOMIC DNA]</scope>
    <source>
        <strain evidence="7 8">CGMCC 1.12285</strain>
    </source>
</reference>
<evidence type="ECO:0000256" key="4">
    <source>
        <dbReference type="SAM" id="MobiDB-lite"/>
    </source>
</evidence>
<evidence type="ECO:0000256" key="1">
    <source>
        <dbReference type="ARBA" id="ARBA00022630"/>
    </source>
</evidence>
<dbReference type="InterPro" id="IPR000700">
    <property type="entry name" value="PAS-assoc_C"/>
</dbReference>
<dbReference type="AlphaFoldDB" id="A0ABD6B5N8"/>
<dbReference type="EMBL" id="JBHUDH010000076">
    <property type="protein sequence ID" value="MFD1526229.1"/>
    <property type="molecule type" value="Genomic_DNA"/>
</dbReference>
<dbReference type="PROSITE" id="PS50112">
    <property type="entry name" value="PAS"/>
    <property type="match status" value="1"/>
</dbReference>
<dbReference type="SMART" id="SM00086">
    <property type="entry name" value="PAC"/>
    <property type="match status" value="2"/>
</dbReference>
<dbReference type="PROSITE" id="PS50113">
    <property type="entry name" value="PAC"/>
    <property type="match status" value="1"/>
</dbReference>